<proteinExistence type="predicted"/>
<dbReference type="EMBL" id="JARKIB010000208">
    <property type="protein sequence ID" value="KAJ7723768.1"/>
    <property type="molecule type" value="Genomic_DNA"/>
</dbReference>
<dbReference type="Proteomes" id="UP001215598">
    <property type="component" value="Unassembled WGS sequence"/>
</dbReference>
<accession>A0AAD7HLX1</accession>
<dbReference type="AlphaFoldDB" id="A0AAD7HLX1"/>
<reference evidence="1" key="1">
    <citation type="submission" date="2023-03" db="EMBL/GenBank/DDBJ databases">
        <title>Massive genome expansion in bonnet fungi (Mycena s.s.) driven by repeated elements and novel gene families across ecological guilds.</title>
        <authorList>
            <consortium name="Lawrence Berkeley National Laboratory"/>
            <person name="Harder C.B."/>
            <person name="Miyauchi S."/>
            <person name="Viragh M."/>
            <person name="Kuo A."/>
            <person name="Thoen E."/>
            <person name="Andreopoulos B."/>
            <person name="Lu D."/>
            <person name="Skrede I."/>
            <person name="Drula E."/>
            <person name="Henrissat B."/>
            <person name="Morin E."/>
            <person name="Kohler A."/>
            <person name="Barry K."/>
            <person name="LaButti K."/>
            <person name="Morin E."/>
            <person name="Salamov A."/>
            <person name="Lipzen A."/>
            <person name="Mereny Z."/>
            <person name="Hegedus B."/>
            <person name="Baldrian P."/>
            <person name="Stursova M."/>
            <person name="Weitz H."/>
            <person name="Taylor A."/>
            <person name="Grigoriev I.V."/>
            <person name="Nagy L.G."/>
            <person name="Martin F."/>
            <person name="Kauserud H."/>
        </authorList>
    </citation>
    <scope>NUCLEOTIDE SEQUENCE</scope>
    <source>
        <strain evidence="1">CBHHK182m</strain>
    </source>
</reference>
<evidence type="ECO:0000313" key="2">
    <source>
        <dbReference type="Proteomes" id="UP001215598"/>
    </source>
</evidence>
<name>A0AAD7HLX1_9AGAR</name>
<organism evidence="1 2">
    <name type="scientific">Mycena metata</name>
    <dbReference type="NCBI Taxonomy" id="1033252"/>
    <lineage>
        <taxon>Eukaryota</taxon>
        <taxon>Fungi</taxon>
        <taxon>Dikarya</taxon>
        <taxon>Basidiomycota</taxon>
        <taxon>Agaricomycotina</taxon>
        <taxon>Agaricomycetes</taxon>
        <taxon>Agaricomycetidae</taxon>
        <taxon>Agaricales</taxon>
        <taxon>Marasmiineae</taxon>
        <taxon>Mycenaceae</taxon>
        <taxon>Mycena</taxon>
    </lineage>
</organism>
<evidence type="ECO:0000313" key="1">
    <source>
        <dbReference type="EMBL" id="KAJ7723768.1"/>
    </source>
</evidence>
<sequence length="123" mass="13910">YLDIYTGEQSKFEEEDDQYQLTRSLLDKHASTFGLQSLPEDLDTEQAKLCLESNLCLTKLVEIDSQPLRFRAPTPLLVGHLIFQLDPAPGLAKTRQNFTALCTGEKGQCKSNPKKKLHYISKP</sequence>
<feature type="non-terminal residue" evidence="1">
    <location>
        <position position="123"/>
    </location>
</feature>
<feature type="non-terminal residue" evidence="1">
    <location>
        <position position="1"/>
    </location>
</feature>
<protein>
    <submittedName>
        <fullName evidence="1">Uncharacterized protein</fullName>
    </submittedName>
</protein>
<comment type="caution">
    <text evidence="1">The sequence shown here is derived from an EMBL/GenBank/DDBJ whole genome shotgun (WGS) entry which is preliminary data.</text>
</comment>
<keyword evidence="2" id="KW-1185">Reference proteome</keyword>
<gene>
    <name evidence="1" type="ORF">B0H16DRAFT_1786711</name>
</gene>